<evidence type="ECO:0000259" key="1">
    <source>
        <dbReference type="Pfam" id="PF07883"/>
    </source>
</evidence>
<name>A0A2I8VJ87_9EURY</name>
<gene>
    <name evidence="2" type="ORF">C2R22_10240</name>
</gene>
<dbReference type="Pfam" id="PF07883">
    <property type="entry name" value="Cupin_2"/>
    <property type="match status" value="1"/>
</dbReference>
<dbReference type="InterPro" id="IPR011051">
    <property type="entry name" value="RmlC_Cupin_sf"/>
</dbReference>
<dbReference type="RefSeq" id="WP_103425669.1">
    <property type="nucleotide sequence ID" value="NZ_CP026309.1"/>
</dbReference>
<dbReference type="Gene3D" id="2.60.120.10">
    <property type="entry name" value="Jelly Rolls"/>
    <property type="match status" value="1"/>
</dbReference>
<proteinExistence type="predicted"/>
<dbReference type="SUPFAM" id="SSF51182">
    <property type="entry name" value="RmlC-like cupins"/>
    <property type="match status" value="1"/>
</dbReference>
<reference evidence="2 3" key="1">
    <citation type="submission" date="2018-01" db="EMBL/GenBank/DDBJ databases">
        <title>Complete genome sequence of Salinigranum rubrum GX10T, an extremely halophilic archaeon isolated from a marine solar saltern.</title>
        <authorList>
            <person name="Han S."/>
        </authorList>
    </citation>
    <scope>NUCLEOTIDE SEQUENCE [LARGE SCALE GENOMIC DNA]</scope>
    <source>
        <strain evidence="2 3">GX10</strain>
    </source>
</reference>
<dbReference type="InterPro" id="IPR013096">
    <property type="entry name" value="Cupin_2"/>
</dbReference>
<dbReference type="AlphaFoldDB" id="A0A2I8VJ87"/>
<organism evidence="2 3">
    <name type="scientific">Salinigranum rubrum</name>
    <dbReference type="NCBI Taxonomy" id="755307"/>
    <lineage>
        <taxon>Archaea</taxon>
        <taxon>Methanobacteriati</taxon>
        <taxon>Methanobacteriota</taxon>
        <taxon>Stenosarchaea group</taxon>
        <taxon>Halobacteria</taxon>
        <taxon>Halobacteriales</taxon>
        <taxon>Haloferacaceae</taxon>
        <taxon>Salinigranum</taxon>
    </lineage>
</organism>
<sequence length="160" mass="17601">MSETWTKYDVMVQSLGAKLLVAPDESESGVAVVEHTLPPQTLGAPLHRHSHEDEISFVLEGTLGVQEGETVSTVEAGEIVVKERDVWHTFWNDGDDPLRFLEFISPGGFAAYFEEVADVLSGGPPDEQTMARVGEICARHDLEMDPESVPTLMERHGVDL</sequence>
<keyword evidence="3" id="KW-1185">Reference proteome</keyword>
<dbReference type="EMBL" id="CP026309">
    <property type="protein sequence ID" value="AUV81980.1"/>
    <property type="molecule type" value="Genomic_DNA"/>
</dbReference>
<evidence type="ECO:0000313" key="2">
    <source>
        <dbReference type="EMBL" id="AUV81980.1"/>
    </source>
</evidence>
<dbReference type="GeneID" id="35592473"/>
<accession>A0A2I8VJ87</accession>
<dbReference type="PANTHER" id="PTHR36440:SF1">
    <property type="entry name" value="PUTATIVE (AFU_ORTHOLOGUE AFUA_8G07350)-RELATED"/>
    <property type="match status" value="1"/>
</dbReference>
<evidence type="ECO:0000313" key="3">
    <source>
        <dbReference type="Proteomes" id="UP000236584"/>
    </source>
</evidence>
<protein>
    <submittedName>
        <fullName evidence="2">Cupin domain-containing protein</fullName>
    </submittedName>
</protein>
<dbReference type="PANTHER" id="PTHR36440">
    <property type="entry name" value="PUTATIVE (AFU_ORTHOLOGUE AFUA_8G07350)-RELATED"/>
    <property type="match status" value="1"/>
</dbReference>
<dbReference type="InterPro" id="IPR014710">
    <property type="entry name" value="RmlC-like_jellyroll"/>
</dbReference>
<dbReference type="Proteomes" id="UP000236584">
    <property type="component" value="Chromosome"/>
</dbReference>
<dbReference type="OrthoDB" id="307518at2157"/>
<dbReference type="KEGG" id="srub:C2R22_10240"/>
<feature type="domain" description="Cupin type-2" evidence="1">
    <location>
        <begin position="35"/>
        <end position="102"/>
    </location>
</feature>
<dbReference type="InterPro" id="IPR053146">
    <property type="entry name" value="QDO-like"/>
</dbReference>